<dbReference type="Pfam" id="PF13333">
    <property type="entry name" value="rve_2"/>
    <property type="match status" value="1"/>
</dbReference>
<evidence type="ECO:0000313" key="3">
    <source>
        <dbReference type="Proteomes" id="UP000774283"/>
    </source>
</evidence>
<gene>
    <name evidence="2" type="ORF">HF995_07975</name>
</gene>
<protein>
    <submittedName>
        <fullName evidence="2">IS3 family transposase</fullName>
    </submittedName>
</protein>
<keyword evidence="3" id="KW-1185">Reference proteome</keyword>
<dbReference type="InterPro" id="IPR048020">
    <property type="entry name" value="Transpos_IS3"/>
</dbReference>
<dbReference type="NCBIfam" id="NF033516">
    <property type="entry name" value="transpos_IS3"/>
    <property type="match status" value="1"/>
</dbReference>
<dbReference type="PANTHER" id="PTHR46889">
    <property type="entry name" value="TRANSPOSASE INSF FOR INSERTION SEQUENCE IS3B-RELATED"/>
    <property type="match status" value="1"/>
</dbReference>
<dbReference type="AlphaFoldDB" id="A0A9X5FFM5"/>
<dbReference type="Pfam" id="PF00665">
    <property type="entry name" value="rve"/>
    <property type="match status" value="1"/>
</dbReference>
<dbReference type="InterPro" id="IPR001584">
    <property type="entry name" value="Integrase_cat-core"/>
</dbReference>
<dbReference type="InterPro" id="IPR012337">
    <property type="entry name" value="RNaseH-like_sf"/>
</dbReference>
<proteinExistence type="predicted"/>
<comment type="caution">
    <text evidence="2">The sequence shown here is derived from an EMBL/GenBank/DDBJ whole genome shotgun (WGS) entry which is preliminary data.</text>
</comment>
<name>A0A9X5FFM5_9MICO</name>
<organism evidence="2 3">
    <name type="scientific">Sanguibacter hominis ATCC BAA-789</name>
    <dbReference type="NCBI Taxonomy" id="1312740"/>
    <lineage>
        <taxon>Bacteria</taxon>
        <taxon>Bacillati</taxon>
        <taxon>Actinomycetota</taxon>
        <taxon>Actinomycetes</taxon>
        <taxon>Micrococcales</taxon>
        <taxon>Sanguibacteraceae</taxon>
        <taxon>Sanguibacter</taxon>
    </lineage>
</organism>
<evidence type="ECO:0000313" key="2">
    <source>
        <dbReference type="EMBL" id="NKX93211.1"/>
    </source>
</evidence>
<accession>A0A9X5FFM5</accession>
<dbReference type="InterPro" id="IPR036397">
    <property type="entry name" value="RNaseH_sf"/>
</dbReference>
<dbReference type="PROSITE" id="PS50994">
    <property type="entry name" value="INTEGRASE"/>
    <property type="match status" value="1"/>
</dbReference>
<dbReference type="PANTHER" id="PTHR46889:SF4">
    <property type="entry name" value="TRANSPOSASE INSO FOR INSERTION SEQUENCE ELEMENT IS911B-RELATED"/>
    <property type="match status" value="1"/>
</dbReference>
<dbReference type="EMBL" id="JAAXOW010000002">
    <property type="protein sequence ID" value="NKX93211.1"/>
    <property type="molecule type" value="Genomic_DNA"/>
</dbReference>
<dbReference type="SUPFAM" id="SSF53098">
    <property type="entry name" value="Ribonuclease H-like"/>
    <property type="match status" value="1"/>
</dbReference>
<dbReference type="InterPro" id="IPR050900">
    <property type="entry name" value="Transposase_IS3/IS150/IS904"/>
</dbReference>
<dbReference type="Proteomes" id="UP000774283">
    <property type="component" value="Unassembled WGS sequence"/>
</dbReference>
<dbReference type="GO" id="GO:0003676">
    <property type="term" value="F:nucleic acid binding"/>
    <property type="evidence" value="ECO:0007669"/>
    <property type="project" value="InterPro"/>
</dbReference>
<feature type="domain" description="Integrase catalytic" evidence="1">
    <location>
        <begin position="1"/>
        <end position="155"/>
    </location>
</feature>
<evidence type="ECO:0000259" key="1">
    <source>
        <dbReference type="PROSITE" id="PS50994"/>
    </source>
</evidence>
<dbReference type="Gene3D" id="3.30.420.10">
    <property type="entry name" value="Ribonuclease H-like superfamily/Ribonuclease H"/>
    <property type="match status" value="1"/>
</dbReference>
<reference evidence="2 3" key="1">
    <citation type="submission" date="2020-04" db="EMBL/GenBank/DDBJ databases">
        <title>MicrobeNet Type strains.</title>
        <authorList>
            <person name="Nicholson A.C."/>
        </authorList>
    </citation>
    <scope>NUCLEOTIDE SEQUENCE [LARGE SCALE GENOMIC DNA]</scope>
    <source>
        <strain evidence="2 3">ATCC BAA-789</strain>
    </source>
</reference>
<sequence>MTDITEHKTAEGKLYMCAIKDAFSGRIVGHAIDSRMKSRLVVRAIENAVTMRGNVAGCVMHSDRGSQFRSRKVLRLLARYGLVGSMGQVGAAGDNAAMESFFALLQRNVLDRRRWATRAELRIAIVTWIERTYNRWRRQVRLGRLTPVEFETLMPPQVALAA</sequence>
<dbReference type="GO" id="GO:0015074">
    <property type="term" value="P:DNA integration"/>
    <property type="evidence" value="ECO:0007669"/>
    <property type="project" value="InterPro"/>
</dbReference>